<keyword evidence="1" id="KW-0805">Transcription regulation</keyword>
<dbReference type="RefSeq" id="WP_218632532.1">
    <property type="nucleotide sequence ID" value="NZ_JAHVAH010000001.1"/>
</dbReference>
<evidence type="ECO:0000313" key="6">
    <source>
        <dbReference type="EMBL" id="MBW0144550.1"/>
    </source>
</evidence>
<keyword evidence="2" id="KW-0731">Sigma factor</keyword>
<dbReference type="InterPro" id="IPR039425">
    <property type="entry name" value="RNA_pol_sigma-70-like"/>
</dbReference>
<feature type="domain" description="RNA polymerase sigma factor 70 region 4 type 2" evidence="5">
    <location>
        <begin position="133"/>
        <end position="184"/>
    </location>
</feature>
<evidence type="ECO:0000256" key="1">
    <source>
        <dbReference type="ARBA" id="ARBA00023015"/>
    </source>
</evidence>
<dbReference type="CDD" id="cd06171">
    <property type="entry name" value="Sigma70_r4"/>
    <property type="match status" value="1"/>
</dbReference>
<keyword evidence="3" id="KW-0804">Transcription</keyword>
<accession>A0ABS6V4R9</accession>
<feature type="domain" description="RNA polymerase sigma-70 region 2" evidence="4">
    <location>
        <begin position="35"/>
        <end position="103"/>
    </location>
</feature>
<evidence type="ECO:0000259" key="4">
    <source>
        <dbReference type="Pfam" id="PF04542"/>
    </source>
</evidence>
<dbReference type="PANTHER" id="PTHR43133">
    <property type="entry name" value="RNA POLYMERASE ECF-TYPE SIGMA FACTO"/>
    <property type="match status" value="1"/>
</dbReference>
<evidence type="ECO:0000256" key="2">
    <source>
        <dbReference type="ARBA" id="ARBA00023082"/>
    </source>
</evidence>
<dbReference type="Pfam" id="PF04542">
    <property type="entry name" value="Sigma70_r2"/>
    <property type="match status" value="1"/>
</dbReference>
<reference evidence="6 7" key="1">
    <citation type="submission" date="2021-07" db="EMBL/GenBank/DDBJ databases">
        <title>The draft genome sequence of Sphingomicrobium sp. B8.</title>
        <authorList>
            <person name="Mu L."/>
        </authorList>
    </citation>
    <scope>NUCLEOTIDE SEQUENCE [LARGE SCALE GENOMIC DNA]</scope>
    <source>
        <strain evidence="6 7">B8</strain>
    </source>
</reference>
<dbReference type="InterPro" id="IPR013249">
    <property type="entry name" value="RNA_pol_sigma70_r4_t2"/>
</dbReference>
<dbReference type="Pfam" id="PF08281">
    <property type="entry name" value="Sigma70_r4_2"/>
    <property type="match status" value="1"/>
</dbReference>
<comment type="caution">
    <text evidence="6">The sequence shown here is derived from an EMBL/GenBank/DDBJ whole genome shotgun (WGS) entry which is preliminary data.</text>
</comment>
<evidence type="ECO:0000313" key="7">
    <source>
        <dbReference type="Proteomes" id="UP000698028"/>
    </source>
</evidence>
<organism evidence="6 7">
    <name type="scientific">Sphingomicrobium clamense</name>
    <dbReference type="NCBI Taxonomy" id="2851013"/>
    <lineage>
        <taxon>Bacteria</taxon>
        <taxon>Pseudomonadati</taxon>
        <taxon>Pseudomonadota</taxon>
        <taxon>Alphaproteobacteria</taxon>
        <taxon>Sphingomonadales</taxon>
        <taxon>Sphingomonadaceae</taxon>
        <taxon>Sphingomicrobium</taxon>
    </lineage>
</organism>
<name>A0ABS6V4R9_9SPHN</name>
<dbReference type="EMBL" id="JAHVAH010000001">
    <property type="protein sequence ID" value="MBW0144550.1"/>
    <property type="molecule type" value="Genomic_DNA"/>
</dbReference>
<gene>
    <name evidence="6" type="ORF">KTQ36_04475</name>
</gene>
<dbReference type="InterPro" id="IPR014284">
    <property type="entry name" value="RNA_pol_sigma-70_dom"/>
</dbReference>
<proteinExistence type="predicted"/>
<dbReference type="InterPro" id="IPR007627">
    <property type="entry name" value="RNA_pol_sigma70_r2"/>
</dbReference>
<protein>
    <submittedName>
        <fullName evidence="6">Sigma-70 family RNA polymerase sigma factor</fullName>
    </submittedName>
</protein>
<evidence type="ECO:0000256" key="3">
    <source>
        <dbReference type="ARBA" id="ARBA00023163"/>
    </source>
</evidence>
<dbReference type="Proteomes" id="UP000698028">
    <property type="component" value="Unassembled WGS sequence"/>
</dbReference>
<keyword evidence="7" id="KW-1185">Reference proteome</keyword>
<sequence length="192" mass="21457">MSGAPRRSNQQDRVALEAALVETGREDHGAFRTLYRLSSAKLFGICLRICGSRAAAEDVMSETYMTIWRRAGAYEPGRVSPVTWLATVARNKAIDWKRKQGRRQRTGVEEIADLPDENPAADDLILADEQSARLHLCLDKLGEDQRKAIRTAFFNGLTYSELAEKEGVALGTMKSRVRRGLMALKDCLNDDE</sequence>
<dbReference type="NCBIfam" id="TIGR02937">
    <property type="entry name" value="sigma70-ECF"/>
    <property type="match status" value="1"/>
</dbReference>
<evidence type="ECO:0000259" key="5">
    <source>
        <dbReference type="Pfam" id="PF08281"/>
    </source>
</evidence>
<dbReference type="PANTHER" id="PTHR43133:SF62">
    <property type="entry name" value="RNA POLYMERASE SIGMA FACTOR SIGZ"/>
    <property type="match status" value="1"/>
</dbReference>